<keyword evidence="3" id="KW-1185">Reference proteome</keyword>
<dbReference type="EMBL" id="CAJOBC010139234">
    <property type="protein sequence ID" value="CAF4639585.1"/>
    <property type="molecule type" value="Genomic_DNA"/>
</dbReference>
<name>A0A816G6F1_9BILA</name>
<organism evidence="1 3">
    <name type="scientific">Didymodactylos carnosus</name>
    <dbReference type="NCBI Taxonomy" id="1234261"/>
    <lineage>
        <taxon>Eukaryota</taxon>
        <taxon>Metazoa</taxon>
        <taxon>Spiralia</taxon>
        <taxon>Gnathifera</taxon>
        <taxon>Rotifera</taxon>
        <taxon>Eurotatoria</taxon>
        <taxon>Bdelloidea</taxon>
        <taxon>Philodinida</taxon>
        <taxon>Philodinidae</taxon>
        <taxon>Didymodactylos</taxon>
    </lineage>
</organism>
<reference evidence="1" key="1">
    <citation type="submission" date="2021-02" db="EMBL/GenBank/DDBJ databases">
        <authorList>
            <person name="Nowell W R."/>
        </authorList>
    </citation>
    <scope>NUCLEOTIDE SEQUENCE</scope>
</reference>
<evidence type="ECO:0000313" key="3">
    <source>
        <dbReference type="Proteomes" id="UP000663829"/>
    </source>
</evidence>
<dbReference type="Proteomes" id="UP000681722">
    <property type="component" value="Unassembled WGS sequence"/>
</dbReference>
<proteinExistence type="predicted"/>
<sequence length="69" mass="7912">CGTVAVTKCQWGSSPQFTTKEDRTQCRRVLCPLHEQQRPWGLYGMPMSFCEHHAQLGQMMVNNKTCIIL</sequence>
<dbReference type="Proteomes" id="UP000663829">
    <property type="component" value="Unassembled WGS sequence"/>
</dbReference>
<gene>
    <name evidence="1" type="ORF">GPM918_LOCUS46271</name>
    <name evidence="2" type="ORF">SRO942_LOCUS50095</name>
</gene>
<protein>
    <submittedName>
        <fullName evidence="1">Uncharacterized protein</fullName>
    </submittedName>
</protein>
<dbReference type="EMBL" id="CAJNOQ010060269">
    <property type="protein sequence ID" value="CAF1669815.1"/>
    <property type="molecule type" value="Genomic_DNA"/>
</dbReference>
<evidence type="ECO:0000313" key="1">
    <source>
        <dbReference type="EMBL" id="CAF1669815.1"/>
    </source>
</evidence>
<accession>A0A816G6F1</accession>
<evidence type="ECO:0000313" key="2">
    <source>
        <dbReference type="EMBL" id="CAF4639585.1"/>
    </source>
</evidence>
<comment type="caution">
    <text evidence="1">The sequence shown here is derived from an EMBL/GenBank/DDBJ whole genome shotgun (WGS) entry which is preliminary data.</text>
</comment>
<feature type="non-terminal residue" evidence="1">
    <location>
        <position position="1"/>
    </location>
</feature>
<dbReference type="AlphaFoldDB" id="A0A816G6F1"/>